<keyword evidence="7" id="KW-1185">Reference proteome</keyword>
<dbReference type="PANTHER" id="PTHR30346:SF29">
    <property type="entry name" value="LYSR SUBSTRATE-BINDING"/>
    <property type="match status" value="1"/>
</dbReference>
<dbReference type="Gene3D" id="1.10.10.10">
    <property type="entry name" value="Winged helix-like DNA-binding domain superfamily/Winged helix DNA-binding domain"/>
    <property type="match status" value="1"/>
</dbReference>
<evidence type="ECO:0000256" key="4">
    <source>
        <dbReference type="ARBA" id="ARBA00023163"/>
    </source>
</evidence>
<keyword evidence="2" id="KW-0805">Transcription regulation</keyword>
<dbReference type="SUPFAM" id="SSF53850">
    <property type="entry name" value="Periplasmic binding protein-like II"/>
    <property type="match status" value="1"/>
</dbReference>
<gene>
    <name evidence="6" type="ORF">GCM10009823_26360</name>
</gene>
<dbReference type="PANTHER" id="PTHR30346">
    <property type="entry name" value="TRANSCRIPTIONAL DUAL REGULATOR HCAR-RELATED"/>
    <property type="match status" value="1"/>
</dbReference>
<comment type="caution">
    <text evidence="6">The sequence shown here is derived from an EMBL/GenBank/DDBJ whole genome shotgun (WGS) entry which is preliminary data.</text>
</comment>
<dbReference type="Gene3D" id="3.40.190.10">
    <property type="entry name" value="Periplasmic binding protein-like II"/>
    <property type="match status" value="2"/>
</dbReference>
<keyword evidence="3" id="KW-0238">DNA-binding</keyword>
<dbReference type="InterPro" id="IPR036390">
    <property type="entry name" value="WH_DNA-bd_sf"/>
</dbReference>
<proteinExistence type="inferred from homology"/>
<dbReference type="Pfam" id="PF00126">
    <property type="entry name" value="HTH_1"/>
    <property type="match status" value="1"/>
</dbReference>
<evidence type="ECO:0000256" key="1">
    <source>
        <dbReference type="ARBA" id="ARBA00009437"/>
    </source>
</evidence>
<comment type="similarity">
    <text evidence="1">Belongs to the LysR transcriptional regulatory family.</text>
</comment>
<evidence type="ECO:0000256" key="3">
    <source>
        <dbReference type="ARBA" id="ARBA00023125"/>
    </source>
</evidence>
<protein>
    <submittedName>
        <fullName evidence="6">LysR family transcriptional regulator</fullName>
    </submittedName>
</protein>
<dbReference type="InterPro" id="IPR036388">
    <property type="entry name" value="WH-like_DNA-bd_sf"/>
</dbReference>
<organism evidence="6 7">
    <name type="scientific">Brevibacterium salitolerans</name>
    <dbReference type="NCBI Taxonomy" id="1403566"/>
    <lineage>
        <taxon>Bacteria</taxon>
        <taxon>Bacillati</taxon>
        <taxon>Actinomycetota</taxon>
        <taxon>Actinomycetes</taxon>
        <taxon>Micrococcales</taxon>
        <taxon>Brevibacteriaceae</taxon>
        <taxon>Brevibacterium</taxon>
    </lineage>
</organism>
<sequence>MRAAAQALGYSPSAVSQQITQLQREARVPLMTRVGRGIEPTPEGIALSRRIDGTLAELNGLKEFLRTMRAGQTATLSIGHFASIGTTWVPDILSALTTSHPEVRIELFVADSYDPQRKPRPDLQLLVLPPETPAPKGYTKHLLTDDPFMVAVPSDHPLHEKSEVSLAALANDDWIDNDAAGGTCRQIVLDSCAALGFQPSFRLQTPDYGTALELVARGLGITILPLLAAQKIPAGAAILPIAWPSPIRSIYALVRSLGQESSAAELALRTTQHIARMGSLGNASQAASRE</sequence>
<reference evidence="6 7" key="1">
    <citation type="journal article" date="2019" name="Int. J. Syst. Evol. Microbiol.">
        <title>The Global Catalogue of Microorganisms (GCM) 10K type strain sequencing project: providing services to taxonomists for standard genome sequencing and annotation.</title>
        <authorList>
            <consortium name="The Broad Institute Genomics Platform"/>
            <consortium name="The Broad Institute Genome Sequencing Center for Infectious Disease"/>
            <person name="Wu L."/>
            <person name="Ma J."/>
        </authorList>
    </citation>
    <scope>NUCLEOTIDE SEQUENCE [LARGE SCALE GENOMIC DNA]</scope>
    <source>
        <strain evidence="6 7">JCM 15900</strain>
    </source>
</reference>
<dbReference type="PROSITE" id="PS50931">
    <property type="entry name" value="HTH_LYSR"/>
    <property type="match status" value="1"/>
</dbReference>
<dbReference type="Pfam" id="PF03466">
    <property type="entry name" value="LysR_substrate"/>
    <property type="match status" value="1"/>
</dbReference>
<name>A0ABN2X1B5_9MICO</name>
<dbReference type="InterPro" id="IPR005119">
    <property type="entry name" value="LysR_subst-bd"/>
</dbReference>
<feature type="domain" description="HTH lysR-type" evidence="5">
    <location>
        <begin position="1"/>
        <end position="41"/>
    </location>
</feature>
<evidence type="ECO:0000313" key="6">
    <source>
        <dbReference type="EMBL" id="GAA2102779.1"/>
    </source>
</evidence>
<evidence type="ECO:0000313" key="7">
    <source>
        <dbReference type="Proteomes" id="UP001500984"/>
    </source>
</evidence>
<accession>A0ABN2X1B5</accession>
<dbReference type="Proteomes" id="UP001500984">
    <property type="component" value="Unassembled WGS sequence"/>
</dbReference>
<dbReference type="EMBL" id="BAAAPZ010000015">
    <property type="protein sequence ID" value="GAA2102779.1"/>
    <property type="molecule type" value="Genomic_DNA"/>
</dbReference>
<dbReference type="SUPFAM" id="SSF46785">
    <property type="entry name" value="Winged helix' DNA-binding domain"/>
    <property type="match status" value="1"/>
</dbReference>
<keyword evidence="4" id="KW-0804">Transcription</keyword>
<dbReference type="InterPro" id="IPR000847">
    <property type="entry name" value="LysR_HTH_N"/>
</dbReference>
<evidence type="ECO:0000256" key="2">
    <source>
        <dbReference type="ARBA" id="ARBA00023015"/>
    </source>
</evidence>
<evidence type="ECO:0000259" key="5">
    <source>
        <dbReference type="PROSITE" id="PS50931"/>
    </source>
</evidence>